<reference evidence="1 2" key="1">
    <citation type="submission" date="2023-07" db="EMBL/GenBank/DDBJ databases">
        <title>Protaetiibacter sp. nov WY-16 isolated from soil.</title>
        <authorList>
            <person name="Liu B."/>
            <person name="Wan Y."/>
        </authorList>
    </citation>
    <scope>NUCLEOTIDE SEQUENCE [LARGE SCALE GENOMIC DNA]</scope>
    <source>
        <strain evidence="1 2">WY-16</strain>
    </source>
</reference>
<dbReference type="InterPro" id="IPR036278">
    <property type="entry name" value="Sialidase_sf"/>
</dbReference>
<evidence type="ECO:0000313" key="1">
    <source>
        <dbReference type="EMBL" id="MDO7883255.1"/>
    </source>
</evidence>
<organism evidence="1 2">
    <name type="scientific">Antiquaquibacter soli</name>
    <dbReference type="NCBI Taxonomy" id="3064523"/>
    <lineage>
        <taxon>Bacteria</taxon>
        <taxon>Bacillati</taxon>
        <taxon>Actinomycetota</taxon>
        <taxon>Actinomycetes</taxon>
        <taxon>Micrococcales</taxon>
        <taxon>Microbacteriaceae</taxon>
        <taxon>Antiquaquibacter</taxon>
    </lineage>
</organism>
<comment type="caution">
    <text evidence="1">The sequence shown here is derived from an EMBL/GenBank/DDBJ whole genome shotgun (WGS) entry which is preliminary data.</text>
</comment>
<dbReference type="Proteomes" id="UP001241072">
    <property type="component" value="Unassembled WGS sequence"/>
</dbReference>
<gene>
    <name evidence="1" type="ORF">Q5716_13545</name>
</gene>
<proteinExistence type="predicted"/>
<keyword evidence="2" id="KW-1185">Reference proteome</keyword>
<accession>A0ABT9BV24</accession>
<dbReference type="RefSeq" id="WP_305003685.1">
    <property type="nucleotide sequence ID" value="NZ_JAUQUB010000004.1"/>
</dbReference>
<evidence type="ECO:0008006" key="3">
    <source>
        <dbReference type="Google" id="ProtNLM"/>
    </source>
</evidence>
<protein>
    <recommendedName>
        <fullName evidence="3">Exo-alpha-sialidase</fullName>
    </recommendedName>
</protein>
<dbReference type="Gene3D" id="2.120.10.10">
    <property type="match status" value="1"/>
</dbReference>
<dbReference type="SUPFAM" id="SSF50939">
    <property type="entry name" value="Sialidases"/>
    <property type="match status" value="1"/>
</dbReference>
<dbReference type="EMBL" id="JAUQUB010000004">
    <property type="protein sequence ID" value="MDO7883255.1"/>
    <property type="molecule type" value="Genomic_DNA"/>
</dbReference>
<evidence type="ECO:0000313" key="2">
    <source>
        <dbReference type="Proteomes" id="UP001241072"/>
    </source>
</evidence>
<sequence length="406" mass="45143">MPGFRLVPTERFAFGSFVDCNMATAWVGDRFRIFPGKYGEDPVWGPADELMFADGADPDEAFLTPHEGFTRPRMPANAAPGTPGLHGAVWFETVYQDERDASGRTLFALYHNENYPSTLPFDEATGEGYRDEGWPPGLQGDSSIQAVPRIGIMKSVDGGESWSDRGVILEDRDDRMIRLPHNRNNTFPGGVGDPSAVASGEHLYVFFGEYAYPAPWSAEHHDPAIEAEGQCISVARIPLADLDDPVGRARRWDGVAFIGPPDGVGQPIRSLQIPVEQGGGAVSAGDEKYYWGPSVSWNEYLECWVMLLGRVDAGYWKGDSVFISFNPHRDLGEGDNAQDWSIPELLLQREGRTLWYPSLQPLNTTEDVDARRTSLRLGRRARLFVKDLDFAGGDWYGSDFVVEFER</sequence>
<name>A0ABT9BV24_9MICO</name>